<evidence type="ECO:0000313" key="3">
    <source>
        <dbReference type="Proteomes" id="UP001152622"/>
    </source>
</evidence>
<dbReference type="EMBL" id="JAINUF010000004">
    <property type="protein sequence ID" value="KAJ8363769.1"/>
    <property type="molecule type" value="Genomic_DNA"/>
</dbReference>
<feature type="region of interest" description="Disordered" evidence="1">
    <location>
        <begin position="124"/>
        <end position="153"/>
    </location>
</feature>
<comment type="caution">
    <text evidence="2">The sequence shown here is derived from an EMBL/GenBank/DDBJ whole genome shotgun (WGS) entry which is preliminary data.</text>
</comment>
<dbReference type="AlphaFoldDB" id="A0A9Q1J1W8"/>
<evidence type="ECO:0000313" key="2">
    <source>
        <dbReference type="EMBL" id="KAJ8363769.1"/>
    </source>
</evidence>
<keyword evidence="3" id="KW-1185">Reference proteome</keyword>
<feature type="compositionally biased region" description="Basic and acidic residues" evidence="1">
    <location>
        <begin position="135"/>
        <end position="147"/>
    </location>
</feature>
<dbReference type="Proteomes" id="UP001152622">
    <property type="component" value="Chromosome 4"/>
</dbReference>
<proteinExistence type="predicted"/>
<sequence>MRTAFQRGCVERKRSPADRLLASLGTQPGSRSSHARKCFAYRRAAWARQRFTPSSLRAPVHQDVCHNSLVSQLPRSDINKQTPAVGPPNSTKHKLLPGSGTPAHLVQGVLETRQSGRSWDLMSAAGSTPHCRTWRSTERTDRNHGDDSASVANSKQTCSQLQTQLEKLNPHTDGTFTAPLGEMGNIVTANLQLLCPWNFRIQPLNAIRIRRFAGAPPEFSTSTMFSTWPNL</sequence>
<evidence type="ECO:0000256" key="1">
    <source>
        <dbReference type="SAM" id="MobiDB-lite"/>
    </source>
</evidence>
<name>A0A9Q1J1W8_SYNKA</name>
<accession>A0A9Q1J1W8</accession>
<organism evidence="2 3">
    <name type="scientific">Synaphobranchus kaupii</name>
    <name type="common">Kaup's arrowtooth eel</name>
    <dbReference type="NCBI Taxonomy" id="118154"/>
    <lineage>
        <taxon>Eukaryota</taxon>
        <taxon>Metazoa</taxon>
        <taxon>Chordata</taxon>
        <taxon>Craniata</taxon>
        <taxon>Vertebrata</taxon>
        <taxon>Euteleostomi</taxon>
        <taxon>Actinopterygii</taxon>
        <taxon>Neopterygii</taxon>
        <taxon>Teleostei</taxon>
        <taxon>Anguilliformes</taxon>
        <taxon>Synaphobranchidae</taxon>
        <taxon>Synaphobranchus</taxon>
    </lineage>
</organism>
<feature type="region of interest" description="Disordered" evidence="1">
    <location>
        <begin position="78"/>
        <end position="100"/>
    </location>
</feature>
<gene>
    <name evidence="2" type="ORF">SKAU_G00126000</name>
</gene>
<protein>
    <submittedName>
        <fullName evidence="2">Uncharacterized protein</fullName>
    </submittedName>
</protein>
<reference evidence="2" key="1">
    <citation type="journal article" date="2023" name="Science">
        <title>Genome structures resolve the early diversification of teleost fishes.</title>
        <authorList>
            <person name="Parey E."/>
            <person name="Louis A."/>
            <person name="Montfort J."/>
            <person name="Bouchez O."/>
            <person name="Roques C."/>
            <person name="Iampietro C."/>
            <person name="Lluch J."/>
            <person name="Castinel A."/>
            <person name="Donnadieu C."/>
            <person name="Desvignes T."/>
            <person name="Floi Bucao C."/>
            <person name="Jouanno E."/>
            <person name="Wen M."/>
            <person name="Mejri S."/>
            <person name="Dirks R."/>
            <person name="Jansen H."/>
            <person name="Henkel C."/>
            <person name="Chen W.J."/>
            <person name="Zahm M."/>
            <person name="Cabau C."/>
            <person name="Klopp C."/>
            <person name="Thompson A.W."/>
            <person name="Robinson-Rechavi M."/>
            <person name="Braasch I."/>
            <person name="Lecointre G."/>
            <person name="Bobe J."/>
            <person name="Postlethwait J.H."/>
            <person name="Berthelot C."/>
            <person name="Roest Crollius H."/>
            <person name="Guiguen Y."/>
        </authorList>
    </citation>
    <scope>NUCLEOTIDE SEQUENCE</scope>
    <source>
        <strain evidence="2">WJC10195</strain>
    </source>
</reference>